<dbReference type="InParanoid" id="A0A0V1BU24"/>
<evidence type="ECO:0000313" key="1">
    <source>
        <dbReference type="EMBL" id="KRY40360.1"/>
    </source>
</evidence>
<evidence type="ECO:0000313" key="2">
    <source>
        <dbReference type="Proteomes" id="UP000054776"/>
    </source>
</evidence>
<gene>
    <name evidence="1" type="ORF">T01_14490</name>
</gene>
<comment type="caution">
    <text evidence="1">The sequence shown here is derived from an EMBL/GenBank/DDBJ whole genome shotgun (WGS) entry which is preliminary data.</text>
</comment>
<keyword evidence="2" id="KW-1185">Reference proteome</keyword>
<dbReference type="AlphaFoldDB" id="A0A0V1BU24"/>
<organism evidence="1 2">
    <name type="scientific">Trichinella spiralis</name>
    <name type="common">Trichina worm</name>
    <dbReference type="NCBI Taxonomy" id="6334"/>
    <lineage>
        <taxon>Eukaryota</taxon>
        <taxon>Metazoa</taxon>
        <taxon>Ecdysozoa</taxon>
        <taxon>Nematoda</taxon>
        <taxon>Enoplea</taxon>
        <taxon>Dorylaimia</taxon>
        <taxon>Trichinellida</taxon>
        <taxon>Trichinellidae</taxon>
        <taxon>Trichinella</taxon>
    </lineage>
</organism>
<sequence>MTKLNRKCNLVVAGSGVRAVKTQEQAGRERRMEQMRAEELKNGTLLLTERTIKSGTNSELLQKMVQREIATSAFKMTNPQPTCLLTINPPDNTEPEHMHIVII</sequence>
<protein>
    <submittedName>
        <fullName evidence="1">Uncharacterized protein</fullName>
    </submittedName>
</protein>
<proteinExistence type="predicted"/>
<reference evidence="1 2" key="1">
    <citation type="submission" date="2015-01" db="EMBL/GenBank/DDBJ databases">
        <title>Evolution of Trichinella species and genotypes.</title>
        <authorList>
            <person name="Korhonen P.K."/>
            <person name="Edoardo P."/>
            <person name="Giuseppe L.R."/>
            <person name="Gasser R.B."/>
        </authorList>
    </citation>
    <scope>NUCLEOTIDE SEQUENCE [LARGE SCALE GENOMIC DNA]</scope>
    <source>
        <strain evidence="1">ISS3</strain>
    </source>
</reference>
<accession>A0A0V1BU24</accession>
<dbReference type="EMBL" id="JYDH01000013">
    <property type="protein sequence ID" value="KRY40360.1"/>
    <property type="molecule type" value="Genomic_DNA"/>
</dbReference>
<dbReference type="Proteomes" id="UP000054776">
    <property type="component" value="Unassembled WGS sequence"/>
</dbReference>
<name>A0A0V1BU24_TRISP</name>